<evidence type="ECO:0000256" key="1">
    <source>
        <dbReference type="SAM" id="Phobius"/>
    </source>
</evidence>
<keyword evidence="1" id="KW-0472">Membrane</keyword>
<dbReference type="STRING" id="1618756.UV12_C0005G0044"/>
<comment type="caution">
    <text evidence="2">The sequence shown here is derived from an EMBL/GenBank/DDBJ whole genome shotgun (WGS) entry which is preliminary data.</text>
</comment>
<keyword evidence="1" id="KW-1133">Transmembrane helix</keyword>
<organism evidence="2 3">
    <name type="scientific">Candidatus Nomurabacteria bacterium GW2011_GWC2_42_20</name>
    <dbReference type="NCBI Taxonomy" id="1618756"/>
    <lineage>
        <taxon>Bacteria</taxon>
        <taxon>Candidatus Nomuraibacteriota</taxon>
    </lineage>
</organism>
<dbReference type="AlphaFoldDB" id="A0A0G0ZGF4"/>
<evidence type="ECO:0000313" key="3">
    <source>
        <dbReference type="Proteomes" id="UP000034704"/>
    </source>
</evidence>
<accession>A0A0G0ZGF4</accession>
<dbReference type="Proteomes" id="UP000034704">
    <property type="component" value="Unassembled WGS sequence"/>
</dbReference>
<protein>
    <recommendedName>
        <fullName evidence="4">Thioredoxin-like fold domain-containing protein</fullName>
    </recommendedName>
</protein>
<gene>
    <name evidence="2" type="ORF">UV12_C0005G0044</name>
</gene>
<keyword evidence="1" id="KW-0812">Transmembrane</keyword>
<proteinExistence type="predicted"/>
<dbReference type="EMBL" id="LCDG01000005">
    <property type="protein sequence ID" value="KKS47769.1"/>
    <property type="molecule type" value="Genomic_DNA"/>
</dbReference>
<name>A0A0G0ZGF4_9BACT</name>
<evidence type="ECO:0008006" key="4">
    <source>
        <dbReference type="Google" id="ProtNLM"/>
    </source>
</evidence>
<evidence type="ECO:0000313" key="2">
    <source>
        <dbReference type="EMBL" id="KKS47769.1"/>
    </source>
</evidence>
<reference evidence="2 3" key="1">
    <citation type="journal article" date="2015" name="Nature">
        <title>rRNA introns, odd ribosomes, and small enigmatic genomes across a large radiation of phyla.</title>
        <authorList>
            <person name="Brown C.T."/>
            <person name="Hug L.A."/>
            <person name="Thomas B.C."/>
            <person name="Sharon I."/>
            <person name="Castelle C.J."/>
            <person name="Singh A."/>
            <person name="Wilkins M.J."/>
            <person name="Williams K.H."/>
            <person name="Banfield J.F."/>
        </authorList>
    </citation>
    <scope>NUCLEOTIDE SEQUENCE [LARGE SCALE GENOMIC DNA]</scope>
</reference>
<sequence>MAVVFSLMRKTIDSKKYILALAITVAVFVGALIISNKFSAQRIAEIKAIESNISMDILSSETQFALLKESSCKAVDHSSAFSEELNELAQKLSYMEDSLGAKNSEVISLKKYYSLLQVKDYLLVKQVQEKCGVKPITIIYFYSNTGDCEECVREGYVLTRLRQEFPELRIYAFDYNLDLSVVNTMKSIYGVRDTLPALNIWEENYYGFKSAEEIEIIIPQLKKLRAAREKAEAEAKETATSTKK</sequence>
<feature type="transmembrane region" description="Helical" evidence="1">
    <location>
        <begin position="17"/>
        <end position="34"/>
    </location>
</feature>